<proteinExistence type="predicted"/>
<organism evidence="3 4">
    <name type="scientific">Alistipes inops</name>
    <dbReference type="NCBI Taxonomy" id="1501391"/>
    <lineage>
        <taxon>Bacteria</taxon>
        <taxon>Pseudomonadati</taxon>
        <taxon>Bacteroidota</taxon>
        <taxon>Bacteroidia</taxon>
        <taxon>Bacteroidales</taxon>
        <taxon>Rikenellaceae</taxon>
        <taxon>Alistipes</taxon>
    </lineage>
</organism>
<dbReference type="CDD" id="cd14948">
    <property type="entry name" value="BACON"/>
    <property type="match status" value="1"/>
</dbReference>
<name>A0ABR4YKS9_9BACT</name>
<dbReference type="RefSeq" id="WP_035471802.1">
    <property type="nucleotide sequence ID" value="NZ_JRGF01000002.1"/>
</dbReference>
<dbReference type="EMBL" id="JRGF01000002">
    <property type="protein sequence ID" value="KHE42859.1"/>
    <property type="molecule type" value="Genomic_DNA"/>
</dbReference>
<evidence type="ECO:0000313" key="4">
    <source>
        <dbReference type="Proteomes" id="UP000030889"/>
    </source>
</evidence>
<reference evidence="3 4" key="1">
    <citation type="submission" date="2014-09" db="EMBL/GenBank/DDBJ databases">
        <title>Alistipes sp. 627, sp. nov., a novel member of the family Rikenellaceae isolated from human faeces.</title>
        <authorList>
            <person name="Shkoporov A.N."/>
            <person name="Chaplin A.V."/>
            <person name="Motuzova O.V."/>
            <person name="Kafarskaia L.I."/>
            <person name="Khokhlova E.V."/>
            <person name="Efimov B.A."/>
        </authorList>
    </citation>
    <scope>NUCLEOTIDE SEQUENCE [LARGE SCALE GENOMIC DNA]</scope>
    <source>
        <strain evidence="3 4">627</strain>
    </source>
</reference>
<dbReference type="Proteomes" id="UP000030889">
    <property type="component" value="Unassembled WGS sequence"/>
</dbReference>
<evidence type="ECO:0000313" key="3">
    <source>
        <dbReference type="EMBL" id="KHE42859.1"/>
    </source>
</evidence>
<feature type="domain" description="BACON" evidence="1">
    <location>
        <begin position="159"/>
        <end position="209"/>
    </location>
</feature>
<gene>
    <name evidence="3" type="ORF">LG35_02355</name>
</gene>
<accession>A0ABR4YKS9</accession>
<comment type="caution">
    <text evidence="3">The sequence shown here is derived from an EMBL/GenBank/DDBJ whole genome shotgun (WGS) entry which is preliminary data.</text>
</comment>
<dbReference type="InterPro" id="IPR024361">
    <property type="entry name" value="BACON"/>
</dbReference>
<dbReference type="PROSITE" id="PS51257">
    <property type="entry name" value="PROKAR_LIPOPROTEIN"/>
    <property type="match status" value="1"/>
</dbReference>
<dbReference type="Pfam" id="PF19190">
    <property type="entry name" value="BACON_2"/>
    <property type="match status" value="1"/>
</dbReference>
<feature type="domain" description="BACON" evidence="1">
    <location>
        <begin position="254"/>
        <end position="301"/>
    </location>
</feature>
<protein>
    <recommendedName>
        <fullName evidence="1 2">BACON domain-containing protein</fullName>
    </recommendedName>
</protein>
<dbReference type="InterPro" id="IPR013783">
    <property type="entry name" value="Ig-like_fold"/>
</dbReference>
<feature type="domain" description="BACON" evidence="2">
    <location>
        <begin position="27"/>
        <end position="109"/>
    </location>
</feature>
<dbReference type="Gene3D" id="2.60.40.10">
    <property type="entry name" value="Immunoglobulins"/>
    <property type="match status" value="3"/>
</dbReference>
<keyword evidence="4" id="KW-1185">Reference proteome</keyword>
<evidence type="ECO:0000259" key="1">
    <source>
        <dbReference type="Pfam" id="PF13004"/>
    </source>
</evidence>
<evidence type="ECO:0000259" key="2">
    <source>
        <dbReference type="Pfam" id="PF19190"/>
    </source>
</evidence>
<dbReference type="Pfam" id="PF13004">
    <property type="entry name" value="BACON"/>
    <property type="match status" value="2"/>
</dbReference>
<sequence length="508" mass="55020">MKKYLWLAPVMLLAAACKPETDNTASLSATPTEIEFAATGGAAQTIAVTAKNVAWDYSVPESTGAWITAEKRDGGLSVMAADNMSKDGRTGQIRIFAENNDKVPAISITLRQAGNADAPDLYLTVEPASLTFEGEGAAPQEVKVTPSVETLAWSAAAEDDAAAWITVEEGNGTFTVSVQDNPEESRRTGRIIVTPSEPSAEAKAVIVVQEGKIVPPSLTVTPTDPLAWEYDDLNQAYLTVTAVNCTWTAKAVDEEGKATDWISLTPDKNDTQLNVRPATRNTTASSRSGYIIISVDAESVDEVRIAASQTAAPDHFSTFNNDIDLNTLGFSWARSNLNPRYPDDLFLYPWSSWEINILSDGVNFNPNTGKFDGTGHKLSFNIITDRKELNDEMNYVIPDGDYIVGPAKPAPEDPDDLATSDPFTILQGRKTSSFWAPYQGFWYMALTDGATDGDMAPIITGTVTITKQADGNTLYRFDFDLTDDMNNRITGTYEGSIGLYVNGVQIPE</sequence>